<feature type="transmembrane region" description="Helical" evidence="7">
    <location>
        <begin position="194"/>
        <end position="213"/>
    </location>
</feature>
<keyword evidence="9" id="KW-1185">Reference proteome</keyword>
<feature type="transmembrane region" description="Helical" evidence="7">
    <location>
        <begin position="225"/>
        <end position="244"/>
    </location>
</feature>
<dbReference type="Proteomes" id="UP000270626">
    <property type="component" value="Unassembled WGS sequence"/>
</dbReference>
<gene>
    <name evidence="8" type="ORF">DFR40_2740</name>
</gene>
<feature type="transmembrane region" description="Helical" evidence="7">
    <location>
        <begin position="327"/>
        <end position="345"/>
    </location>
</feature>
<dbReference type="OrthoDB" id="8969999at2"/>
<sequence length="391" mass="39842">MSAVRETFVAFLRLGLTAFGGPVAHLACFREEFVHRRRWLSDAAYADLVALCQFLPGPASSQVGLALGLQRAGYRGALAAWCGFTLPSAILLILFALGLAEFGQSLPHGLLAGLKSVAVAVVAQAVWGMGRSLCPDWPRRLLALLGAALLLAWPGVAGQLTVIAGGALGGLALGAAVPAAGPERLAASISRRGALLWLTLFVAGLFGLPWLATTFAAPALALVDAFYRAGALVFGGGHVVLPLLQTAMNDLGRGDSASFLAGYGVAQAVPGPLFTFAAFLGAAGGTTPNGWAGGLLALLAIFAPAFLLVAGALPFWDALRANARARAALAGINAAVVGILLAALYDPVWTGAIHGPRELALAAVALAALTWGRQPPWRVVAGCALAGALLL</sequence>
<feature type="transmembrane region" description="Helical" evidence="7">
    <location>
        <begin position="109"/>
        <end position="129"/>
    </location>
</feature>
<dbReference type="PANTHER" id="PTHR33567:SF3">
    <property type="entry name" value="CHROMATE ION TRANSPORTER (EUROFUNG)"/>
    <property type="match status" value="1"/>
</dbReference>
<dbReference type="InterPro" id="IPR003370">
    <property type="entry name" value="Chromate_transpt"/>
</dbReference>
<evidence type="ECO:0000256" key="3">
    <source>
        <dbReference type="ARBA" id="ARBA00022475"/>
    </source>
</evidence>
<dbReference type="PANTHER" id="PTHR33567">
    <property type="entry name" value="CHROMATE ION TRANSPORTER (EUROFUNG)"/>
    <property type="match status" value="1"/>
</dbReference>
<evidence type="ECO:0000256" key="7">
    <source>
        <dbReference type="SAM" id="Phobius"/>
    </source>
</evidence>
<dbReference type="RefSeq" id="WP_147431335.1">
    <property type="nucleotide sequence ID" value="NZ_RBXP01000017.1"/>
</dbReference>
<organism evidence="8 9">
    <name type="scientific">Azonexus fungiphilus</name>
    <dbReference type="NCBI Taxonomy" id="146940"/>
    <lineage>
        <taxon>Bacteria</taxon>
        <taxon>Pseudomonadati</taxon>
        <taxon>Pseudomonadota</taxon>
        <taxon>Betaproteobacteria</taxon>
        <taxon>Rhodocyclales</taxon>
        <taxon>Azonexaceae</taxon>
        <taxon>Azonexus</taxon>
    </lineage>
</organism>
<keyword evidence="3" id="KW-1003">Cell membrane</keyword>
<evidence type="ECO:0000256" key="5">
    <source>
        <dbReference type="ARBA" id="ARBA00022989"/>
    </source>
</evidence>
<proteinExistence type="inferred from homology"/>
<dbReference type="InterPro" id="IPR014047">
    <property type="entry name" value="Chr_Tranpt_l_chain"/>
</dbReference>
<evidence type="ECO:0000256" key="2">
    <source>
        <dbReference type="ARBA" id="ARBA00005262"/>
    </source>
</evidence>
<keyword evidence="6 7" id="KW-0472">Membrane</keyword>
<feature type="transmembrane region" description="Helical" evidence="7">
    <location>
        <begin position="291"/>
        <end position="315"/>
    </location>
</feature>
<keyword evidence="5 7" id="KW-1133">Transmembrane helix</keyword>
<keyword evidence="4 7" id="KW-0812">Transmembrane</keyword>
<comment type="similarity">
    <text evidence="2">Belongs to the chromate ion transporter (CHR) (TC 2.A.51) family.</text>
</comment>
<evidence type="ECO:0000313" key="8">
    <source>
        <dbReference type="EMBL" id="RKT50805.1"/>
    </source>
</evidence>
<comment type="subcellular location">
    <subcellularLocation>
        <location evidence="1">Cell membrane</location>
        <topology evidence="1">Multi-pass membrane protein</topology>
    </subcellularLocation>
</comment>
<feature type="transmembrane region" description="Helical" evidence="7">
    <location>
        <begin position="76"/>
        <end position="97"/>
    </location>
</feature>
<evidence type="ECO:0000256" key="1">
    <source>
        <dbReference type="ARBA" id="ARBA00004651"/>
    </source>
</evidence>
<dbReference type="AlphaFoldDB" id="A0A495VQZ5"/>
<feature type="transmembrane region" description="Helical" evidence="7">
    <location>
        <begin position="141"/>
        <end position="157"/>
    </location>
</feature>
<name>A0A495VQZ5_9RHOO</name>
<dbReference type="PIRSF" id="PIRSF004810">
    <property type="entry name" value="ChrA"/>
    <property type="match status" value="1"/>
</dbReference>
<dbReference type="EMBL" id="RBXP01000017">
    <property type="protein sequence ID" value="RKT50805.1"/>
    <property type="molecule type" value="Genomic_DNA"/>
</dbReference>
<protein>
    <submittedName>
        <fullName evidence="8">Chromate transporter</fullName>
    </submittedName>
</protein>
<reference evidence="8 9" key="1">
    <citation type="submission" date="2018-10" db="EMBL/GenBank/DDBJ databases">
        <title>Genomic Encyclopedia of Type Strains, Phase IV (KMG-IV): sequencing the most valuable type-strain genomes for metagenomic binning, comparative biology and taxonomic classification.</title>
        <authorList>
            <person name="Goeker M."/>
        </authorList>
    </citation>
    <scope>NUCLEOTIDE SEQUENCE [LARGE SCALE GENOMIC DNA]</scope>
    <source>
        <strain evidence="8 9">DSM 23841</strain>
    </source>
</reference>
<dbReference type="Pfam" id="PF02417">
    <property type="entry name" value="Chromate_transp"/>
    <property type="match status" value="2"/>
</dbReference>
<accession>A0A495VQZ5</accession>
<comment type="caution">
    <text evidence="8">The sequence shown here is derived from an EMBL/GenBank/DDBJ whole genome shotgun (WGS) entry which is preliminary data.</text>
</comment>
<dbReference type="GO" id="GO:0005886">
    <property type="term" value="C:plasma membrane"/>
    <property type="evidence" value="ECO:0007669"/>
    <property type="project" value="UniProtKB-SubCell"/>
</dbReference>
<evidence type="ECO:0000256" key="6">
    <source>
        <dbReference type="ARBA" id="ARBA00023136"/>
    </source>
</evidence>
<dbReference type="GO" id="GO:0015109">
    <property type="term" value="F:chromate transmembrane transporter activity"/>
    <property type="evidence" value="ECO:0007669"/>
    <property type="project" value="InterPro"/>
</dbReference>
<feature type="transmembrane region" description="Helical" evidence="7">
    <location>
        <begin position="163"/>
        <end position="182"/>
    </location>
</feature>
<evidence type="ECO:0000313" key="9">
    <source>
        <dbReference type="Proteomes" id="UP000270626"/>
    </source>
</evidence>
<evidence type="ECO:0000256" key="4">
    <source>
        <dbReference type="ARBA" id="ARBA00022692"/>
    </source>
</evidence>
<feature type="transmembrane region" description="Helical" evidence="7">
    <location>
        <begin position="256"/>
        <end position="279"/>
    </location>
</feature>
<dbReference type="NCBIfam" id="TIGR00937">
    <property type="entry name" value="2A51"/>
    <property type="match status" value="1"/>
</dbReference>